<dbReference type="SUPFAM" id="SSF49313">
    <property type="entry name" value="Cadherin-like"/>
    <property type="match status" value="6"/>
</dbReference>
<dbReference type="PROSITE" id="PS00232">
    <property type="entry name" value="CADHERIN_1"/>
    <property type="match status" value="2"/>
</dbReference>
<dbReference type="Pfam" id="PF00028">
    <property type="entry name" value="Cadherin"/>
    <property type="match status" value="4"/>
</dbReference>
<keyword evidence="10 16" id="KW-1133">Transmembrane helix</keyword>
<dbReference type="Pfam" id="PF08758">
    <property type="entry name" value="Cadherin_pro"/>
    <property type="match status" value="1"/>
</dbReference>
<gene>
    <name evidence="20" type="primary">LOC103056878</name>
</gene>
<evidence type="ECO:0000256" key="10">
    <source>
        <dbReference type="ARBA" id="ARBA00022989"/>
    </source>
</evidence>
<evidence type="ECO:0000256" key="12">
    <source>
        <dbReference type="ARBA" id="ARBA00023180"/>
    </source>
</evidence>
<dbReference type="PANTHER" id="PTHR24025:SF0">
    <property type="entry name" value="DESMOCOLLIN-2"/>
    <property type="match status" value="1"/>
</dbReference>
<dbReference type="Gene3D" id="4.10.900.10">
    <property type="entry name" value="TCF3-CBD (Catenin binding domain)"/>
    <property type="match status" value="1"/>
</dbReference>
<dbReference type="InterPro" id="IPR027397">
    <property type="entry name" value="Catenin-bd_sf"/>
</dbReference>
<evidence type="ECO:0000256" key="9">
    <source>
        <dbReference type="ARBA" id="ARBA00022949"/>
    </source>
</evidence>
<evidence type="ECO:0000256" key="8">
    <source>
        <dbReference type="ARBA" id="ARBA00022889"/>
    </source>
</evidence>
<dbReference type="FunFam" id="2.60.40.60:FF:000068">
    <property type="entry name" value="Desmoglein 1"/>
    <property type="match status" value="1"/>
</dbReference>
<dbReference type="InterPro" id="IPR002126">
    <property type="entry name" value="Cadherin-like_dom"/>
</dbReference>
<feature type="domain" description="Cadherin" evidence="18">
    <location>
        <begin position="597"/>
        <end position="683"/>
    </location>
</feature>
<dbReference type="RefSeq" id="XP_007431894.1">
    <property type="nucleotide sequence ID" value="XM_007431832.3"/>
</dbReference>
<keyword evidence="11 16" id="KW-0472">Membrane</keyword>
<dbReference type="InterPro" id="IPR020894">
    <property type="entry name" value="Cadherin_CS"/>
</dbReference>
<dbReference type="InterPro" id="IPR015919">
    <property type="entry name" value="Cadherin-like_sf"/>
</dbReference>
<dbReference type="PRINTS" id="PR01818">
    <property type="entry name" value="DESMOCADHERN"/>
</dbReference>
<dbReference type="Pfam" id="PF01049">
    <property type="entry name" value="CADH_Y-type_LIR"/>
    <property type="match status" value="1"/>
</dbReference>
<evidence type="ECO:0000256" key="13">
    <source>
        <dbReference type="PROSITE-ProRule" id="PRU00043"/>
    </source>
</evidence>
<evidence type="ECO:0000256" key="5">
    <source>
        <dbReference type="ARBA" id="ARBA00022723"/>
    </source>
</evidence>
<dbReference type="OrthoDB" id="6079678at2759"/>
<evidence type="ECO:0000256" key="7">
    <source>
        <dbReference type="ARBA" id="ARBA00022837"/>
    </source>
</evidence>
<sequence>MVPLARARHRGGPVGAACFQLVLGLLVLSLFCEACKKVTLNVPPKLDADTLIGQVNLKRCLRTPDLISTSDPDFLVLEDGSIFTTNAVSLSSGKKTFIILLKNLQNNQQKQIHVNLLSHSPKTHKRGETVLRRSKRRWAPVPTTIMENSLGPFPMQIQQLSSDTAQKYNITYSISGPGVDQPPLNYFYIEKETGNLFVTCPIDREEYAEFQIICYAKTLDGYTPEIPLVHIIRIEDDNDNPPIFNPDTVTFITLENSRSGTLIGRMTATDRDEPGTLHTKLKYRIVGQDPTSSRGSTLFAVNPDSGDISLQTPSLDREKTDRYTLLIEGRDMAGQSFGLCNTGTAIIEVGDVNDHAPMCEHGVYEVFVSENTVAGEVVKIGAVDKDVRGTPAWHATFNIIKGNEDGAFKIETNRDSNTASLCIQKGLDYERTKERRLEIVVNNEVPYVLAPNSGPISTSTCVVVVKVQDVDEGPVFNPIIYILNIKECLKAGTVVGHYSASDPETRNSEDIRYKIINDPCNWITINNEGQISTTRMLDRDAPDLKLYQCNVTVAAIDRSGKTGTGTIVVNLLDENDNYPVIIPTKYIICRDRKPICLTAVDADIDPHTVPFTFSLPEREFPSWRLTQNDDRSAYLEPVDNLEYGQYKIPVIVSDNEGNSGTTEIEVTFCDCTVPKDCVYSPDRTDSHLAPDVTLGIWAILAMILGSLLLLLILITLCGCFGGAPMTSTKHVRDDLANQNLIISNTEAPGEEVMDPNILPIKTGNMVTSDQGAILNASGVKTGGQECFEMVKGGGHQTMESVRGGGQHTLESVKGVGHHTLESGRGYGQTMMDAYRYSYSEWQNFTHPRLTEKVYLCGQDEEHKHSDDYILSYNYEGRGSPAGSVGCCTDQQEEEALDFLDQLEPKFRTLAETCVKR</sequence>
<evidence type="ECO:0000256" key="17">
    <source>
        <dbReference type="SAM" id="SignalP"/>
    </source>
</evidence>
<dbReference type="PANTHER" id="PTHR24025">
    <property type="entry name" value="DESMOGLEIN FAMILY MEMBER"/>
    <property type="match status" value="1"/>
</dbReference>
<dbReference type="GO" id="GO:0005886">
    <property type="term" value="C:plasma membrane"/>
    <property type="evidence" value="ECO:0007669"/>
    <property type="project" value="UniProtKB-SubCell"/>
</dbReference>
<evidence type="ECO:0000256" key="16">
    <source>
        <dbReference type="SAM" id="Phobius"/>
    </source>
</evidence>
<dbReference type="FunFam" id="2.60.40.60:FF:000031">
    <property type="entry name" value="Cadherin 3"/>
    <property type="match status" value="1"/>
</dbReference>
<dbReference type="InterPro" id="IPR014868">
    <property type="entry name" value="Cadherin_pro_dom"/>
</dbReference>
<organism evidence="19 20">
    <name type="scientific">Python bivittatus</name>
    <name type="common">Burmese python</name>
    <name type="synonym">Python molurus bivittatus</name>
    <dbReference type="NCBI Taxonomy" id="176946"/>
    <lineage>
        <taxon>Eukaryota</taxon>
        <taxon>Metazoa</taxon>
        <taxon>Chordata</taxon>
        <taxon>Craniata</taxon>
        <taxon>Vertebrata</taxon>
        <taxon>Euteleostomi</taxon>
        <taxon>Lepidosauria</taxon>
        <taxon>Squamata</taxon>
        <taxon>Bifurcata</taxon>
        <taxon>Unidentata</taxon>
        <taxon>Episquamata</taxon>
        <taxon>Toxicofera</taxon>
        <taxon>Serpentes</taxon>
        <taxon>Henophidia</taxon>
        <taxon>Pythonidae</taxon>
        <taxon>Python</taxon>
    </lineage>
</organism>
<keyword evidence="9" id="KW-0965">Cell junction</keyword>
<evidence type="ECO:0000256" key="15">
    <source>
        <dbReference type="RuleBase" id="RU004358"/>
    </source>
</evidence>
<feature type="domain" description="Cadherin" evidence="18">
    <location>
        <begin position="360"/>
        <end position="476"/>
    </location>
</feature>
<keyword evidence="3" id="KW-1003">Cell membrane</keyword>
<evidence type="ECO:0000256" key="11">
    <source>
        <dbReference type="ARBA" id="ARBA00023136"/>
    </source>
</evidence>
<evidence type="ECO:0000256" key="6">
    <source>
        <dbReference type="ARBA" id="ARBA00022737"/>
    </source>
</evidence>
<dbReference type="FunFam" id="2.60.40.60:FF:000011">
    <property type="entry name" value="Cadherin 1"/>
    <property type="match status" value="1"/>
</dbReference>
<dbReference type="SMART" id="SM00112">
    <property type="entry name" value="CA"/>
    <property type="match status" value="5"/>
</dbReference>
<protein>
    <submittedName>
        <fullName evidence="20">Desmocollin-2 isoform X1</fullName>
    </submittedName>
</protein>
<feature type="domain" description="Cadherin" evidence="18">
    <location>
        <begin position="137"/>
        <end position="244"/>
    </location>
</feature>
<evidence type="ECO:0000256" key="4">
    <source>
        <dbReference type="ARBA" id="ARBA00022692"/>
    </source>
</evidence>
<evidence type="ECO:0000256" key="2">
    <source>
        <dbReference type="ARBA" id="ARBA00004568"/>
    </source>
</evidence>
<keyword evidence="12" id="KW-0325">Glycoprotein</keyword>
<feature type="chain" id="PRO_5039941520" evidence="17">
    <location>
        <begin position="35"/>
        <end position="916"/>
    </location>
</feature>
<dbReference type="InterPro" id="IPR009122">
    <property type="entry name" value="Desmosomal_cadherin"/>
</dbReference>
<keyword evidence="6" id="KW-0677">Repeat</keyword>
<dbReference type="OMA" id="VICKQKM"/>
<dbReference type="PRINTS" id="PR01820">
    <property type="entry name" value="DESMOCOLLIN"/>
</dbReference>
<keyword evidence="19" id="KW-1185">Reference proteome</keyword>
<evidence type="ECO:0000259" key="18">
    <source>
        <dbReference type="PROSITE" id="PS50268"/>
    </source>
</evidence>
<dbReference type="Gene3D" id="2.60.40.60">
    <property type="entry name" value="Cadherins"/>
    <property type="match status" value="6"/>
</dbReference>
<keyword evidence="8 14" id="KW-0130">Cell adhesion</keyword>
<evidence type="ECO:0000256" key="1">
    <source>
        <dbReference type="ARBA" id="ARBA00004251"/>
    </source>
</evidence>
<dbReference type="Proteomes" id="UP000695026">
    <property type="component" value="Unplaced"/>
</dbReference>
<feature type="domain" description="Cadherin" evidence="18">
    <location>
        <begin position="477"/>
        <end position="581"/>
    </location>
</feature>
<evidence type="ECO:0000313" key="20">
    <source>
        <dbReference type="RefSeq" id="XP_007431894.1"/>
    </source>
</evidence>
<dbReference type="CDD" id="cd11304">
    <property type="entry name" value="Cadherin_repeat"/>
    <property type="match status" value="4"/>
</dbReference>
<keyword evidence="5" id="KW-0479">Metal-binding</keyword>
<dbReference type="InterPro" id="IPR050971">
    <property type="entry name" value="Cadherin-domain_protein"/>
</dbReference>
<evidence type="ECO:0000256" key="3">
    <source>
        <dbReference type="ARBA" id="ARBA00022475"/>
    </source>
</evidence>
<dbReference type="FunFam" id="2.60.40.60:FF:000019">
    <property type="entry name" value="Cadherin 2"/>
    <property type="match status" value="1"/>
</dbReference>
<dbReference type="GO" id="GO:0005509">
    <property type="term" value="F:calcium ion binding"/>
    <property type="evidence" value="ECO:0007669"/>
    <property type="project" value="UniProtKB-UniRule"/>
</dbReference>
<evidence type="ECO:0000256" key="14">
    <source>
        <dbReference type="RuleBase" id="RU003318"/>
    </source>
</evidence>
<reference evidence="20" key="1">
    <citation type="submission" date="2025-08" db="UniProtKB">
        <authorList>
            <consortium name="RefSeq"/>
        </authorList>
    </citation>
    <scope>IDENTIFICATION</scope>
    <source>
        <tissue evidence="20">Liver</tissue>
    </source>
</reference>
<dbReference type="InterPro" id="IPR000233">
    <property type="entry name" value="Cadherin_Y-type_LIR"/>
</dbReference>
<feature type="signal peptide" evidence="17">
    <location>
        <begin position="1"/>
        <end position="34"/>
    </location>
</feature>
<keyword evidence="17" id="KW-0732">Signal</keyword>
<evidence type="ECO:0000313" key="19">
    <source>
        <dbReference type="Proteomes" id="UP000695026"/>
    </source>
</evidence>
<dbReference type="FunFam" id="2.60.40.60:FF:000096">
    <property type="entry name" value="Desmocollin 2"/>
    <property type="match status" value="1"/>
</dbReference>
<proteinExistence type="predicted"/>
<feature type="domain" description="Cadherin" evidence="18">
    <location>
        <begin position="245"/>
        <end position="359"/>
    </location>
</feature>
<keyword evidence="7 13" id="KW-0106">Calcium</keyword>
<comment type="subcellular location">
    <subcellularLocation>
        <location evidence="2">Cell junction</location>
        <location evidence="2">Desmosome</location>
    </subcellularLocation>
    <subcellularLocation>
        <location evidence="1 14">Cell membrane</location>
        <topology evidence="1 14">Single-pass type I membrane protein</topology>
    </subcellularLocation>
</comment>
<dbReference type="GeneID" id="103056878"/>
<comment type="function">
    <text evidence="15">A component of desmosome cell-cell junctions which are required for positive regulation of cellular adhesion. Involved in the interaction of plaque proteins and intermediate filaments mediating cell-cell adhesion.</text>
</comment>
<dbReference type="PROSITE" id="PS50268">
    <property type="entry name" value="CADHERIN_2"/>
    <property type="match status" value="5"/>
</dbReference>
<name>A0A9F2W9K8_PYTBI</name>
<dbReference type="AlphaFoldDB" id="A0A9F2W9K8"/>
<accession>A0A9F2W9K8</accession>
<feature type="transmembrane region" description="Helical" evidence="16">
    <location>
        <begin position="694"/>
        <end position="723"/>
    </location>
</feature>
<dbReference type="GO" id="GO:0007156">
    <property type="term" value="P:homophilic cell adhesion via plasma membrane adhesion molecules"/>
    <property type="evidence" value="ECO:0007669"/>
    <property type="project" value="InterPro"/>
</dbReference>
<dbReference type="KEGG" id="pbi:103056878"/>
<dbReference type="PRINTS" id="PR00205">
    <property type="entry name" value="CADHERIN"/>
</dbReference>
<keyword evidence="4 14" id="KW-0812">Transmembrane</keyword>
<dbReference type="SMART" id="SM01055">
    <property type="entry name" value="Cadherin_pro"/>
    <property type="match status" value="1"/>
</dbReference>
<dbReference type="GO" id="GO:0030057">
    <property type="term" value="C:desmosome"/>
    <property type="evidence" value="ECO:0007669"/>
    <property type="project" value="UniProtKB-SubCell"/>
</dbReference>
<dbReference type="FunFam" id="2.60.40.60:FF:000027">
    <property type="entry name" value="Cadherin 2"/>
    <property type="match status" value="1"/>
</dbReference>
<dbReference type="FunFam" id="4.10.900.10:FF:000005">
    <property type="entry name" value="Desmocollin 2"/>
    <property type="match status" value="1"/>
</dbReference>